<dbReference type="EMBL" id="BMIX01000001">
    <property type="protein sequence ID" value="GGG25646.1"/>
    <property type="molecule type" value="Genomic_DNA"/>
</dbReference>
<organism evidence="2 3">
    <name type="scientific">Christiangramia forsetii</name>
    <dbReference type="NCBI Taxonomy" id="411153"/>
    <lineage>
        <taxon>Bacteria</taxon>
        <taxon>Pseudomonadati</taxon>
        <taxon>Bacteroidota</taxon>
        <taxon>Flavobacteriia</taxon>
        <taxon>Flavobacteriales</taxon>
        <taxon>Flavobacteriaceae</taxon>
        <taxon>Christiangramia</taxon>
    </lineage>
</organism>
<keyword evidence="1" id="KW-0472">Membrane</keyword>
<sequence>MMEITFEYWNKLAEQIITISSLLGGFSIAVIANLLVSDTNTRLSKIIMITATLAAGSFLITVFAMTKLLMMTTEGYPMNVIQTDLMLPRIVGVILFLLGIVSLIAMISLAGWTKSKKLGRFTTTIGILTFLLIILMLT</sequence>
<reference evidence="3" key="1">
    <citation type="journal article" date="2019" name="Int. J. Syst. Evol. Microbiol.">
        <title>The Global Catalogue of Microorganisms (GCM) 10K type strain sequencing project: providing services to taxonomists for standard genome sequencing and annotation.</title>
        <authorList>
            <consortium name="The Broad Institute Genomics Platform"/>
            <consortium name="The Broad Institute Genome Sequencing Center for Infectious Disease"/>
            <person name="Wu L."/>
            <person name="Ma J."/>
        </authorList>
    </citation>
    <scope>NUCLEOTIDE SEQUENCE [LARGE SCALE GENOMIC DNA]</scope>
    <source>
        <strain evidence="3">CGMCC 1.15422</strain>
    </source>
</reference>
<dbReference type="Proteomes" id="UP000605733">
    <property type="component" value="Unassembled WGS sequence"/>
</dbReference>
<evidence type="ECO:0000313" key="3">
    <source>
        <dbReference type="Proteomes" id="UP000605733"/>
    </source>
</evidence>
<accession>A0ABQ1WCY4</accession>
<protein>
    <submittedName>
        <fullName evidence="2">Uncharacterized protein</fullName>
    </submittedName>
</protein>
<feature type="transmembrane region" description="Helical" evidence="1">
    <location>
        <begin position="90"/>
        <end position="111"/>
    </location>
</feature>
<evidence type="ECO:0000256" key="1">
    <source>
        <dbReference type="SAM" id="Phobius"/>
    </source>
</evidence>
<feature type="transmembrane region" description="Helical" evidence="1">
    <location>
        <begin position="16"/>
        <end position="36"/>
    </location>
</feature>
<comment type="caution">
    <text evidence="2">The sequence shown here is derived from an EMBL/GenBank/DDBJ whole genome shotgun (WGS) entry which is preliminary data.</text>
</comment>
<dbReference type="RefSeq" id="WP_041250095.1">
    <property type="nucleotide sequence ID" value="NZ_BMIX01000001.1"/>
</dbReference>
<keyword evidence="1" id="KW-0812">Transmembrane</keyword>
<name>A0ABQ1WCY4_9FLAO</name>
<proteinExistence type="predicted"/>
<feature type="transmembrane region" description="Helical" evidence="1">
    <location>
        <begin position="118"/>
        <end position="137"/>
    </location>
</feature>
<keyword evidence="1" id="KW-1133">Transmembrane helix</keyword>
<feature type="transmembrane region" description="Helical" evidence="1">
    <location>
        <begin position="48"/>
        <end position="70"/>
    </location>
</feature>
<keyword evidence="3" id="KW-1185">Reference proteome</keyword>
<evidence type="ECO:0000313" key="2">
    <source>
        <dbReference type="EMBL" id="GGG25646.1"/>
    </source>
</evidence>
<gene>
    <name evidence="2" type="ORF">GCM10011532_06220</name>
</gene>